<proteinExistence type="predicted"/>
<protein>
    <submittedName>
        <fullName evidence="1">Uncharacterized protein</fullName>
    </submittedName>
</protein>
<dbReference type="GeneID" id="73382167"/>
<dbReference type="RefSeq" id="XP_049178418.1">
    <property type="nucleotide sequence ID" value="XM_049326003.1"/>
</dbReference>
<evidence type="ECO:0000313" key="2">
    <source>
        <dbReference type="Proteomes" id="UP001202479"/>
    </source>
</evidence>
<organism evidence="1 2">
    <name type="scientific">Candida oxycetoniae</name>
    <dbReference type="NCBI Taxonomy" id="497107"/>
    <lineage>
        <taxon>Eukaryota</taxon>
        <taxon>Fungi</taxon>
        <taxon>Dikarya</taxon>
        <taxon>Ascomycota</taxon>
        <taxon>Saccharomycotina</taxon>
        <taxon>Pichiomycetes</taxon>
        <taxon>Debaryomycetaceae</taxon>
        <taxon>Candida/Lodderomyces clade</taxon>
        <taxon>Candida</taxon>
    </lineage>
</organism>
<dbReference type="Proteomes" id="UP001202479">
    <property type="component" value="Unassembled WGS sequence"/>
</dbReference>
<reference evidence="1" key="1">
    <citation type="journal article" date="2022" name="DNA Res.">
        <title>Genome analysis of five recently described species of the CUG-Ser clade uncovers Candida theae as a new hybrid lineage with pathogenic potential in the Candida parapsilosis species complex.</title>
        <authorList>
            <person name="Mixao V."/>
            <person name="Del Olmo V."/>
            <person name="Hegedusova E."/>
            <person name="Saus E."/>
            <person name="Pryszcz L."/>
            <person name="Cillingova A."/>
            <person name="Nosek J."/>
            <person name="Gabaldon T."/>
        </authorList>
    </citation>
    <scope>NUCLEOTIDE SEQUENCE</scope>
    <source>
        <strain evidence="1">CBS 10844</strain>
    </source>
</reference>
<accession>A0AAI9STB6</accession>
<name>A0AAI9STB6_9ASCO</name>
<dbReference type="EMBL" id="JAHUZD010000142">
    <property type="protein sequence ID" value="KAI3402671.2"/>
    <property type="molecule type" value="Genomic_DNA"/>
</dbReference>
<sequence length="940" mass="108569">MNRSQCTILLKSKRLLSLRSRNIERSLNTYTSRSTIHVAINLLFPGLGDPIYNDQYKRIDHLISLKLKSKPKTREYEQIALIKERKANVSSADAKEEVEVEAKVEAEGQFSKIVEKNSCVLDQLNAILSISNTDELIVKNVLFSSGMEYEKEDEFYNELLEFDKLNKRTRFNPIILCGNIEELQMQGTEHEFIKIKHNSKAVASLLKKLAYIGEAALNHYWGIHGLGTPKVLKYSSIFHASGLLLAFTPKVRMFVQKSIQNEAHYKNIILQYLGATVLINGKLSKHFVTSLANFAQGKSSSSKRTPKTIHEFKKLLKQTEVPIVDTSLLARFATLSIDKNIKRYNILHGLKSSISLSDVRDTITTLNTRDYMASYGKLLLQDYQNYGLPVLQVVHEDLEMEVSFADKICLTNTIKFADFDLPVVKNRSPEEYSPYKISLPLVNNNLINKILLLNKYYLHHQFSRRCKHKGRGVKAIIRSFELFGNLSFVYFMQMAKEEYLVNFKNCHMRVKHIKAIFWFFMSPAFKMFVVKSAGLLTHIVDTRSLFPKDTTKSTLQALQEISVAQFNQLFGCLSEEQKQMWCRHLFGRFVEVASQLDQHLIEDFFIELTEQLLERNKIFDYAIDKAPSLNIQRQLSQVNCEEISKERESQYYRLALSLLTYLNVEQQITLPIAKLLSNKNHLLSILLVKLGYQNIVKIGYLASKESCQELGRAILREVSNYQGDLEKSLITSYISATLEFRLGRLFTGNFWEYDFTGDASPPQVNFDSTIKRLLLVNNQIADKFFTRIGMTSILPVGEVLKNHGVFGHEIYTFHLNRILTNSRLTGSVRETVFELFYDRRFKRKINKVTGMNMPTIVHSKYKHVYQDLIRSERCRLIEGSIIDDINFNQFLTIQYYSDQEKLQHWLEVLVGQLVTKLEACVDDYDRDAVIYKFKQSIGAE</sequence>
<gene>
    <name evidence="1" type="ORF">KGF56_004552</name>
</gene>
<keyword evidence="2" id="KW-1185">Reference proteome</keyword>
<dbReference type="AlphaFoldDB" id="A0AAI9STB6"/>
<comment type="caution">
    <text evidence="1">The sequence shown here is derived from an EMBL/GenBank/DDBJ whole genome shotgun (WGS) entry which is preliminary data.</text>
</comment>
<evidence type="ECO:0000313" key="1">
    <source>
        <dbReference type="EMBL" id="KAI3402671.2"/>
    </source>
</evidence>